<evidence type="ECO:0000313" key="2">
    <source>
        <dbReference type="Proteomes" id="UP001054945"/>
    </source>
</evidence>
<sequence length="144" mass="15913">MSYSGIDCTTYMSFGNHFIHYSVTWSSLYCPQASLARTFSSQESSAASCSLPSVEVRKQAEGISEPDRSGSFRSQLVSLSETIFEILLHSARTRRPSFGTPFCENNYLFRDHLPPSGVAQRAATVGGLFQGGGEKHTFGRNEWN</sequence>
<gene>
    <name evidence="1" type="ORF">CEXT_188951</name>
</gene>
<dbReference type="Proteomes" id="UP001054945">
    <property type="component" value="Unassembled WGS sequence"/>
</dbReference>
<reference evidence="1 2" key="1">
    <citation type="submission" date="2021-06" db="EMBL/GenBank/DDBJ databases">
        <title>Caerostris extrusa draft genome.</title>
        <authorList>
            <person name="Kono N."/>
            <person name="Arakawa K."/>
        </authorList>
    </citation>
    <scope>NUCLEOTIDE SEQUENCE [LARGE SCALE GENOMIC DNA]</scope>
</reference>
<evidence type="ECO:0000313" key="1">
    <source>
        <dbReference type="EMBL" id="GIX86152.1"/>
    </source>
</evidence>
<proteinExistence type="predicted"/>
<comment type="caution">
    <text evidence="1">The sequence shown here is derived from an EMBL/GenBank/DDBJ whole genome shotgun (WGS) entry which is preliminary data.</text>
</comment>
<dbReference type="AlphaFoldDB" id="A0AAV4NMX6"/>
<dbReference type="EMBL" id="BPLR01021115">
    <property type="protein sequence ID" value="GIX86152.1"/>
    <property type="molecule type" value="Genomic_DNA"/>
</dbReference>
<organism evidence="1 2">
    <name type="scientific">Caerostris extrusa</name>
    <name type="common">Bark spider</name>
    <name type="synonym">Caerostris bankana</name>
    <dbReference type="NCBI Taxonomy" id="172846"/>
    <lineage>
        <taxon>Eukaryota</taxon>
        <taxon>Metazoa</taxon>
        <taxon>Ecdysozoa</taxon>
        <taxon>Arthropoda</taxon>
        <taxon>Chelicerata</taxon>
        <taxon>Arachnida</taxon>
        <taxon>Araneae</taxon>
        <taxon>Araneomorphae</taxon>
        <taxon>Entelegynae</taxon>
        <taxon>Araneoidea</taxon>
        <taxon>Araneidae</taxon>
        <taxon>Caerostris</taxon>
    </lineage>
</organism>
<protein>
    <submittedName>
        <fullName evidence="1">Uncharacterized protein</fullName>
    </submittedName>
</protein>
<accession>A0AAV4NMX6</accession>
<name>A0AAV4NMX6_CAEEX</name>
<keyword evidence="2" id="KW-1185">Reference proteome</keyword>